<dbReference type="RefSeq" id="WP_036868853.1">
    <property type="nucleotide sequence ID" value="NZ_JRNQ01000118.1"/>
</dbReference>
<name>A0A096BHI5_9BACT</name>
<feature type="signal peptide" evidence="1">
    <location>
        <begin position="1"/>
        <end position="25"/>
    </location>
</feature>
<evidence type="ECO:0000313" key="2">
    <source>
        <dbReference type="EMBL" id="KGF42177.1"/>
    </source>
</evidence>
<evidence type="ECO:0000256" key="1">
    <source>
        <dbReference type="SAM" id="SignalP"/>
    </source>
</evidence>
<dbReference type="OrthoDB" id="1081166at2"/>
<evidence type="ECO:0008006" key="4">
    <source>
        <dbReference type="Google" id="ProtNLM"/>
    </source>
</evidence>
<gene>
    <name evidence="2" type="ORF">HMPREF0647_11090</name>
</gene>
<sequence length="570" mass="62739">MKAKLFISFAACVAASVLMSSCSNEESTPTNDQLTAFTGGILTEAPMERIQIGTTEISTVVPGFLTRTSMDRGEIGGKGAFLWEPGDQIYVEDDKNKLQKSQNAVAASEPRTTFLLGGSYTTKGQYDVYYCGTNTSAGAKKVVIAGSQTQDAFNNTKHFGAAGDCGVATATKVTTAGKSGYSFNLKHKASYLCFLPFMSSPEDRANYKIKSIEITSKETNISGTYDLSKDGLSGTGDAKTITLKVGTDGLVLADQTVNAESIKNSLYVVIAPGTHRLNVKFTVFDTKNSKELTLIKHYKTRAFDANKICDIPVSLGYADFTAGHDDTDGSYELEDTDVSFYYDGHNYYMWDAKENYWSGHEWDVISERPNNLESWQPTFNGIANSNSPQKTDAARWYNIGKDNVAFEASVNPLFTQLPNANEMAWYVMKGDAHWDESTRWSAFGRIHRGGIWLKKLSVIAKENNKNLADLKESAFDGTDWRTNSKEDGVTPKQGKPKNSEIDNYFFLPALGSYNGGQLIELGSKGTYWSSSTCISPSRRHLYAYVLTFAKDDVSMLGTNRITGYIAQPFK</sequence>
<protein>
    <recommendedName>
        <fullName evidence="4">Lipoprotein</fullName>
    </recommendedName>
</protein>
<dbReference type="PROSITE" id="PS51257">
    <property type="entry name" value="PROKAR_LIPOPROTEIN"/>
    <property type="match status" value="1"/>
</dbReference>
<dbReference type="EMBL" id="JRNQ01000118">
    <property type="protein sequence ID" value="KGF42177.1"/>
    <property type="molecule type" value="Genomic_DNA"/>
</dbReference>
<proteinExistence type="predicted"/>
<accession>A0A096BHI5</accession>
<dbReference type="AlphaFoldDB" id="A0A096BHI5"/>
<keyword evidence="1" id="KW-0732">Signal</keyword>
<reference evidence="2 3" key="1">
    <citation type="submission" date="2014-07" db="EMBL/GenBank/DDBJ databases">
        <authorList>
            <person name="McCorrison J."/>
            <person name="Sanka R."/>
            <person name="Torralba M."/>
            <person name="Gillis M."/>
            <person name="Haft D.H."/>
            <person name="Methe B."/>
            <person name="Sutton G."/>
            <person name="Nelson K.E."/>
        </authorList>
    </citation>
    <scope>NUCLEOTIDE SEQUENCE [LARGE SCALE GENOMIC DNA]</scope>
    <source>
        <strain evidence="2 3">DNF00320</strain>
    </source>
</reference>
<feature type="chain" id="PRO_5001917325" description="Lipoprotein" evidence="1">
    <location>
        <begin position="26"/>
        <end position="570"/>
    </location>
</feature>
<evidence type="ECO:0000313" key="3">
    <source>
        <dbReference type="Proteomes" id="UP000029525"/>
    </source>
</evidence>
<dbReference type="Proteomes" id="UP000029525">
    <property type="component" value="Unassembled WGS sequence"/>
</dbReference>
<comment type="caution">
    <text evidence="2">The sequence shown here is derived from an EMBL/GenBank/DDBJ whole genome shotgun (WGS) entry which is preliminary data.</text>
</comment>
<organism evidence="2 3">
    <name type="scientific">Prevotella bivia DNF00320</name>
    <dbReference type="NCBI Taxonomy" id="1401068"/>
    <lineage>
        <taxon>Bacteria</taxon>
        <taxon>Pseudomonadati</taxon>
        <taxon>Bacteroidota</taxon>
        <taxon>Bacteroidia</taxon>
        <taxon>Bacteroidales</taxon>
        <taxon>Prevotellaceae</taxon>
        <taxon>Prevotella</taxon>
    </lineage>
</organism>